<evidence type="ECO:0000313" key="2">
    <source>
        <dbReference type="EMBL" id="CBY23257.1"/>
    </source>
</evidence>
<sequence length="453" mass="50775">MPNHVEYDPGVPTFKHGDKFEAKSLVREMQREAAQAERAWEERCSQRDNNKQFFQNLNREEAALDLKMRMSHFKNREPAQFTITETGEKMGTALLNTYNADLGSRNLGMKELRRLERIKARTEKKIEKALAKKNTKEAITSWDDIAPKEISTEEEPKEDLIEKEVASRVEKELKQLEKLPPALAKRLASRNNFRKRRISDSEKETKAEKSNFDPSQAAAAAQAAMAAFDFSSVANLDASKLTKLMSEPAPVERKEPLKKMATSLEKKDKAGSFVNMPSEEPLNIPGLPIGWKFGDPMPEGTVAEVDKPPVDESPLETVSNATNARKKRRPKQPLIFEADAMGALVDPSRFTSKNHIEQKNLTPRVKRSEAADTKNAVPPPPESRTPKVIVAPAIKRATNDYSEDDFVTSYSARPSSKSYGGQASTYGTYKASDLTISQGRNKYNRYKGGGVMR</sequence>
<keyword evidence="3" id="KW-1185">Reference proteome</keyword>
<dbReference type="OrthoDB" id="10364007at2759"/>
<feature type="compositionally biased region" description="Basic and acidic residues" evidence="1">
    <location>
        <begin position="198"/>
        <end position="211"/>
    </location>
</feature>
<dbReference type="Proteomes" id="UP000001307">
    <property type="component" value="Unassembled WGS sequence"/>
</dbReference>
<protein>
    <submittedName>
        <fullName evidence="2">Uncharacterized protein</fullName>
    </submittedName>
</protein>
<accession>E4X0F8</accession>
<proteinExistence type="predicted"/>
<dbReference type="EMBL" id="FN653020">
    <property type="protein sequence ID" value="CBY23257.1"/>
    <property type="molecule type" value="Genomic_DNA"/>
</dbReference>
<reference evidence="2" key="1">
    <citation type="journal article" date="2010" name="Science">
        <title>Plasticity of animal genome architecture unmasked by rapid evolution of a pelagic tunicate.</title>
        <authorList>
            <person name="Denoeud F."/>
            <person name="Henriet S."/>
            <person name="Mungpakdee S."/>
            <person name="Aury J.M."/>
            <person name="Da Silva C."/>
            <person name="Brinkmann H."/>
            <person name="Mikhaleva J."/>
            <person name="Olsen L.C."/>
            <person name="Jubin C."/>
            <person name="Canestro C."/>
            <person name="Bouquet J.M."/>
            <person name="Danks G."/>
            <person name="Poulain J."/>
            <person name="Campsteijn C."/>
            <person name="Adamski M."/>
            <person name="Cross I."/>
            <person name="Yadetie F."/>
            <person name="Muffato M."/>
            <person name="Louis A."/>
            <person name="Butcher S."/>
            <person name="Tsagkogeorga G."/>
            <person name="Konrad A."/>
            <person name="Singh S."/>
            <person name="Jensen M.F."/>
            <person name="Cong E.H."/>
            <person name="Eikeseth-Otteraa H."/>
            <person name="Noel B."/>
            <person name="Anthouard V."/>
            <person name="Porcel B.M."/>
            <person name="Kachouri-Lafond R."/>
            <person name="Nishino A."/>
            <person name="Ugolini M."/>
            <person name="Chourrout P."/>
            <person name="Nishida H."/>
            <person name="Aasland R."/>
            <person name="Huzurbazar S."/>
            <person name="Westhof E."/>
            <person name="Delsuc F."/>
            <person name="Lehrach H."/>
            <person name="Reinhardt R."/>
            <person name="Weissenbach J."/>
            <person name="Roy S.W."/>
            <person name="Artiguenave F."/>
            <person name="Postlethwait J.H."/>
            <person name="Manak J.R."/>
            <person name="Thompson E.M."/>
            <person name="Jaillon O."/>
            <person name="Du Pasquier L."/>
            <person name="Boudinot P."/>
            <person name="Liberles D.A."/>
            <person name="Volff J.N."/>
            <person name="Philippe H."/>
            <person name="Lenhard B."/>
            <person name="Roest Crollius H."/>
            <person name="Wincker P."/>
            <person name="Chourrout D."/>
        </authorList>
    </citation>
    <scope>NUCLEOTIDE SEQUENCE [LARGE SCALE GENOMIC DNA]</scope>
</reference>
<gene>
    <name evidence="2" type="ORF">GSOID_T00015191001</name>
</gene>
<name>E4X0F8_OIKDI</name>
<evidence type="ECO:0000256" key="1">
    <source>
        <dbReference type="SAM" id="MobiDB-lite"/>
    </source>
</evidence>
<dbReference type="InParanoid" id="E4X0F8"/>
<feature type="region of interest" description="Disordered" evidence="1">
    <location>
        <begin position="349"/>
        <end position="389"/>
    </location>
</feature>
<dbReference type="AlphaFoldDB" id="E4X0F8"/>
<feature type="region of interest" description="Disordered" evidence="1">
    <location>
        <begin position="298"/>
        <end position="333"/>
    </location>
</feature>
<evidence type="ECO:0000313" key="3">
    <source>
        <dbReference type="Proteomes" id="UP000001307"/>
    </source>
</evidence>
<organism evidence="2">
    <name type="scientific">Oikopleura dioica</name>
    <name type="common">Tunicate</name>
    <dbReference type="NCBI Taxonomy" id="34765"/>
    <lineage>
        <taxon>Eukaryota</taxon>
        <taxon>Metazoa</taxon>
        <taxon>Chordata</taxon>
        <taxon>Tunicata</taxon>
        <taxon>Appendicularia</taxon>
        <taxon>Copelata</taxon>
        <taxon>Oikopleuridae</taxon>
        <taxon>Oikopleura</taxon>
    </lineage>
</organism>
<feature type="region of interest" description="Disordered" evidence="1">
    <location>
        <begin position="190"/>
        <end position="212"/>
    </location>
</feature>